<dbReference type="PANTHER" id="PTHR42693:SF43">
    <property type="entry name" value="BLL2667 PROTEIN"/>
    <property type="match status" value="1"/>
</dbReference>
<comment type="similarity">
    <text evidence="1">Belongs to the sulfatase family.</text>
</comment>
<dbReference type="Proteomes" id="UP001342631">
    <property type="component" value="Unassembled WGS sequence"/>
</dbReference>
<organism evidence="6 7">
    <name type="scientific">Corallococcus caeni</name>
    <dbReference type="NCBI Taxonomy" id="3082388"/>
    <lineage>
        <taxon>Bacteria</taxon>
        <taxon>Pseudomonadati</taxon>
        <taxon>Myxococcota</taxon>
        <taxon>Myxococcia</taxon>
        <taxon>Myxococcales</taxon>
        <taxon>Cystobacterineae</taxon>
        <taxon>Myxococcaceae</taxon>
        <taxon>Corallococcus</taxon>
    </lineage>
</organism>
<evidence type="ECO:0000256" key="4">
    <source>
        <dbReference type="ARBA" id="ARBA00022837"/>
    </source>
</evidence>
<evidence type="ECO:0000256" key="3">
    <source>
        <dbReference type="ARBA" id="ARBA00022801"/>
    </source>
</evidence>
<proteinExistence type="inferred from homology"/>
<dbReference type="InterPro" id="IPR000917">
    <property type="entry name" value="Sulfatase_N"/>
</dbReference>
<protein>
    <submittedName>
        <fullName evidence="6">Arylsulfatase</fullName>
    </submittedName>
</protein>
<dbReference type="EMBL" id="BTTX01000001">
    <property type="protein sequence ID" value="GMU04296.1"/>
    <property type="molecule type" value="Genomic_DNA"/>
</dbReference>
<evidence type="ECO:0000259" key="5">
    <source>
        <dbReference type="Pfam" id="PF00884"/>
    </source>
</evidence>
<evidence type="ECO:0000313" key="6">
    <source>
        <dbReference type="EMBL" id="GMU04296.1"/>
    </source>
</evidence>
<name>A0ABQ6QKB1_9BACT</name>
<dbReference type="Gene3D" id="3.30.1120.10">
    <property type="match status" value="1"/>
</dbReference>
<keyword evidence="3" id="KW-0378">Hydrolase</keyword>
<dbReference type="PROSITE" id="PS00523">
    <property type="entry name" value="SULFATASE_1"/>
    <property type="match status" value="1"/>
</dbReference>
<dbReference type="Gene3D" id="3.40.720.10">
    <property type="entry name" value="Alkaline Phosphatase, subunit A"/>
    <property type="match status" value="1"/>
</dbReference>
<sequence>MSSRAMHLTQENTSLRVEARSLMSLKEYKPGSPFPGVIGRTWEQSSPAWPSPLRSKPGAPNVLFIILDDTGFGHLGCYGSPIRTPNLDRLAKGGLLYNNMHTTALCSPTRSCVLTGRNHHSNGMGTITETSLGYPGYNGTIPFENGFLSEMLLGAGYNTYALGKWHLTPAEQMSAAGPYSRWPLGRGFERFYGFLGGDTHQYYPDLIHDNHTIRPPGTPEQGYHLTPDLVDRAIDCIADTKQVAPDKPFFLYFATGAMHAPHHVPREWADGYAGQFDDGWDAYRQRVFQKQLELGVLPKGTQLSRHDPDVQDWDSLPPEEKRLYARMMEVFAGFLEHTDHHIGRLLQFLEDTGELDNTLIMVLSDNGASAEGGPHGSVNELKFFNNAPESLEQNLAAMEDLGGPKYFNHYPWGWAWAGDTPFRRWKRETYRGGTTDPFLVHWPRGIQAKGEVRTQYAHAIDMVPTVLDCLGLEPPLEIRGVTQSPIEGVSFRHTFNDGSVESRHRTQYFEMFSSRAIYHDGWRAVCPFPGPSFTEAGEAFGQSLLDEARLRELDAHGWELYHVAEDCSETKNVAEEHRGKLIEMIALWYAEAGRYQVFPLASPTLTVFAMERPQLTRDRTRYVYRPHTSPAPETAAVHVLNRPHTITADAEVKPDTEGVLLCHGGLTGGYTLFIQDRKLHYVYNYVGEREFHIESAVDVPEGRSELKFEFEPTGAAQPATGKGTPGRGRLYINGDLVAQSTIDDTMPVILSLGEGLTCGRDEQSAVSQRYAAPFEFTGMLHQVTVDVAGEHVRDTQAEQKEALAKQ</sequence>
<keyword evidence="4" id="KW-0106">Calcium</keyword>
<comment type="caution">
    <text evidence="6">The sequence shown here is derived from an EMBL/GenBank/DDBJ whole genome shotgun (WGS) entry which is preliminary data.</text>
</comment>
<accession>A0ABQ6QKB1</accession>
<dbReference type="CDD" id="cd16025">
    <property type="entry name" value="PAS_like"/>
    <property type="match status" value="1"/>
</dbReference>
<keyword evidence="7" id="KW-1185">Reference proteome</keyword>
<keyword evidence="2" id="KW-0479">Metal-binding</keyword>
<dbReference type="SUPFAM" id="SSF53649">
    <property type="entry name" value="Alkaline phosphatase-like"/>
    <property type="match status" value="1"/>
</dbReference>
<reference evidence="6 7" key="1">
    <citation type="journal article" date="2024" name="Arch. Microbiol.">
        <title>Corallococcus caeni sp. nov., a novel myxobacterium isolated from activated sludge.</title>
        <authorList>
            <person name="Tomita S."/>
            <person name="Nakai R."/>
            <person name="Kuroda K."/>
            <person name="Kurashita H."/>
            <person name="Hatamoto M."/>
            <person name="Yamaguchi T."/>
            <person name="Narihiro T."/>
        </authorList>
    </citation>
    <scope>NUCLEOTIDE SEQUENCE [LARGE SCALE GENOMIC DNA]</scope>
    <source>
        <strain evidence="6 7">NO1</strain>
    </source>
</reference>
<gene>
    <name evidence="6" type="ORF">ASNO1_05480</name>
</gene>
<evidence type="ECO:0000256" key="2">
    <source>
        <dbReference type="ARBA" id="ARBA00022723"/>
    </source>
</evidence>
<dbReference type="PANTHER" id="PTHR42693">
    <property type="entry name" value="ARYLSULFATASE FAMILY MEMBER"/>
    <property type="match status" value="1"/>
</dbReference>
<dbReference type="InterPro" id="IPR017850">
    <property type="entry name" value="Alkaline_phosphatase_core_sf"/>
</dbReference>
<dbReference type="Pfam" id="PF00884">
    <property type="entry name" value="Sulfatase"/>
    <property type="match status" value="1"/>
</dbReference>
<evidence type="ECO:0000313" key="7">
    <source>
        <dbReference type="Proteomes" id="UP001342631"/>
    </source>
</evidence>
<dbReference type="InterPro" id="IPR050738">
    <property type="entry name" value="Sulfatase"/>
</dbReference>
<evidence type="ECO:0000256" key="1">
    <source>
        <dbReference type="ARBA" id="ARBA00008779"/>
    </source>
</evidence>
<dbReference type="InterPro" id="IPR024607">
    <property type="entry name" value="Sulfatase_CS"/>
</dbReference>
<feature type="domain" description="Sulfatase N-terminal" evidence="5">
    <location>
        <begin position="60"/>
        <end position="471"/>
    </location>
</feature>